<keyword evidence="10" id="KW-0464">Manganese</keyword>
<keyword evidence="5 10" id="KW-0547">Nucleotide-binding</keyword>
<dbReference type="OrthoDB" id="9806325at2"/>
<keyword evidence="11" id="KW-0418">Kinase</keyword>
<dbReference type="SUPFAM" id="SSF68923">
    <property type="entry name" value="PEP carboxykinase N-terminal domain"/>
    <property type="match status" value="1"/>
</dbReference>
<feature type="binding site" evidence="10">
    <location>
        <position position="218"/>
    </location>
    <ligand>
        <name>ATP</name>
        <dbReference type="ChEBI" id="CHEBI:30616"/>
    </ligand>
</feature>
<feature type="binding site" evidence="10">
    <location>
        <position position="321"/>
    </location>
    <ligand>
        <name>ATP</name>
        <dbReference type="ChEBI" id="CHEBI:30616"/>
    </ligand>
</feature>
<dbReference type="NCBIfam" id="NF006822">
    <property type="entry name" value="PRK09344.1-4"/>
    <property type="match status" value="1"/>
</dbReference>
<evidence type="ECO:0000256" key="7">
    <source>
        <dbReference type="ARBA" id="ARBA00022840"/>
    </source>
</evidence>
<comment type="function">
    <text evidence="10">Involved in the gluconeogenesis. Catalyzes the conversion of oxaloacetate (OAA) to phosphoenolpyruvate (PEP) through direct phosphoryl transfer between the nucleoside triphosphate and OAA.</text>
</comment>
<reference evidence="11 12" key="1">
    <citation type="submission" date="2014-11" db="EMBL/GenBank/DDBJ databases">
        <title>Draft genome sequence of Kirrobacter mercurialis.</title>
        <authorList>
            <person name="Coil D.A."/>
            <person name="Eisen J.A."/>
        </authorList>
    </citation>
    <scope>NUCLEOTIDE SEQUENCE [LARGE SCALE GENOMIC DNA]</scope>
    <source>
        <strain evidence="11 12">Coronado</strain>
    </source>
</reference>
<evidence type="ECO:0000256" key="9">
    <source>
        <dbReference type="ARBA" id="ARBA00047371"/>
    </source>
</evidence>
<feature type="binding site" evidence="10">
    <location>
        <position position="283"/>
    </location>
    <ligand>
        <name>ATP</name>
        <dbReference type="ChEBI" id="CHEBI:30616"/>
    </ligand>
</feature>
<comment type="caution">
    <text evidence="11">The sequence shown here is derived from an EMBL/GenBank/DDBJ whole genome shotgun (WGS) entry which is preliminary data.</text>
</comment>
<dbReference type="NCBIfam" id="NF006821">
    <property type="entry name" value="PRK09344.1-3"/>
    <property type="match status" value="1"/>
</dbReference>
<dbReference type="EMBL" id="JTDN01000001">
    <property type="protein sequence ID" value="KHL26186.1"/>
    <property type="molecule type" value="Genomic_DNA"/>
</dbReference>
<feature type="binding site" evidence="10">
    <location>
        <position position="446"/>
    </location>
    <ligand>
        <name>ATP</name>
        <dbReference type="ChEBI" id="CHEBI:30616"/>
    </ligand>
</feature>
<protein>
    <recommendedName>
        <fullName evidence="3 10">Phosphoenolpyruvate carboxykinase (ATP)</fullName>
        <shortName evidence="10">PCK</shortName>
        <shortName evidence="10">PEP carboxykinase</shortName>
        <shortName evidence="10">PEPCK</shortName>
        <ecNumber evidence="3 10">4.1.1.49</ecNumber>
    </recommendedName>
</protein>
<dbReference type="HAMAP" id="MF_00453">
    <property type="entry name" value="PEPCK_ATP"/>
    <property type="match status" value="1"/>
</dbReference>
<feature type="binding site" evidence="10">
    <location>
        <position position="199"/>
    </location>
    <ligand>
        <name>Mn(2+)</name>
        <dbReference type="ChEBI" id="CHEBI:29035"/>
    </ligand>
</feature>
<dbReference type="NCBIfam" id="NF006820">
    <property type="entry name" value="PRK09344.1-2"/>
    <property type="match status" value="1"/>
</dbReference>
<keyword evidence="6 10" id="KW-0210">Decarboxylase</keyword>
<keyword evidence="12" id="KW-1185">Reference proteome</keyword>
<evidence type="ECO:0000313" key="12">
    <source>
        <dbReference type="Proteomes" id="UP000030988"/>
    </source>
</evidence>
<dbReference type="RefSeq" id="WP_039095231.1">
    <property type="nucleotide sequence ID" value="NZ_JTDN01000001.1"/>
</dbReference>
<gene>
    <name evidence="10" type="primary">pckA</name>
    <name evidence="11" type="ORF">PK98_06730</name>
</gene>
<evidence type="ECO:0000256" key="2">
    <source>
        <dbReference type="ARBA" id="ARBA00006052"/>
    </source>
</evidence>
<keyword evidence="7 10" id="KW-0067">ATP-binding</keyword>
<dbReference type="PANTHER" id="PTHR30031:SF0">
    <property type="entry name" value="PHOSPHOENOLPYRUVATE CARBOXYKINASE (ATP)"/>
    <property type="match status" value="1"/>
</dbReference>
<dbReference type="PANTHER" id="PTHR30031">
    <property type="entry name" value="PHOSPHOENOLPYRUVATE CARBOXYKINASE ATP"/>
    <property type="match status" value="1"/>
</dbReference>
<accession>A0A0B2C2G2</accession>
<dbReference type="GO" id="GO:0046872">
    <property type="term" value="F:metal ion binding"/>
    <property type="evidence" value="ECO:0007669"/>
    <property type="project" value="UniProtKB-KW"/>
</dbReference>
<keyword evidence="8 10" id="KW-0456">Lyase</keyword>
<dbReference type="Gene3D" id="3.40.449.10">
    <property type="entry name" value="Phosphoenolpyruvate Carboxykinase, domain 1"/>
    <property type="match status" value="1"/>
</dbReference>
<proteinExistence type="inferred from homology"/>
<comment type="caution">
    <text evidence="10">Lacks conserved residue(s) required for the propagation of feature annotation.</text>
</comment>
<keyword evidence="10" id="KW-0479">Metal-binding</keyword>
<dbReference type="NCBIfam" id="TIGR00224">
    <property type="entry name" value="pckA"/>
    <property type="match status" value="1"/>
</dbReference>
<dbReference type="PIRSF" id="PIRSF006294">
    <property type="entry name" value="PEP_crbxkin"/>
    <property type="match status" value="1"/>
</dbReference>
<organism evidence="11 12">
    <name type="scientific">Croceibacterium mercuriale</name>
    <dbReference type="NCBI Taxonomy" id="1572751"/>
    <lineage>
        <taxon>Bacteria</taxon>
        <taxon>Pseudomonadati</taxon>
        <taxon>Pseudomonadota</taxon>
        <taxon>Alphaproteobacteria</taxon>
        <taxon>Sphingomonadales</taxon>
        <taxon>Erythrobacteraceae</taxon>
        <taxon>Croceibacterium</taxon>
    </lineage>
</organism>
<dbReference type="GO" id="GO:0016301">
    <property type="term" value="F:kinase activity"/>
    <property type="evidence" value="ECO:0007669"/>
    <property type="project" value="UniProtKB-KW"/>
</dbReference>
<dbReference type="GO" id="GO:0005829">
    <property type="term" value="C:cytosol"/>
    <property type="evidence" value="ECO:0007669"/>
    <property type="project" value="TreeGrafter"/>
</dbReference>
<dbReference type="Gene3D" id="2.170.8.10">
    <property type="entry name" value="Phosphoenolpyruvate Carboxykinase, domain 2"/>
    <property type="match status" value="1"/>
</dbReference>
<evidence type="ECO:0000256" key="1">
    <source>
        <dbReference type="ARBA" id="ARBA00004742"/>
    </source>
</evidence>
<dbReference type="Pfam" id="PF01293">
    <property type="entry name" value="PEPCK_ATP"/>
    <property type="match status" value="1"/>
</dbReference>
<keyword evidence="11" id="KW-0670">Pyruvate</keyword>
<dbReference type="EC" id="4.1.1.49" evidence="3 10"/>
<feature type="binding site" evidence="10">
    <location>
        <position position="57"/>
    </location>
    <ligand>
        <name>substrate</name>
    </ligand>
</feature>
<evidence type="ECO:0000256" key="4">
    <source>
        <dbReference type="ARBA" id="ARBA00022432"/>
    </source>
</evidence>
<comment type="cofactor">
    <cofactor evidence="10">
        <name>Mn(2+)</name>
        <dbReference type="ChEBI" id="CHEBI:29035"/>
    </cofactor>
    <text evidence="10">Binds 1 Mn(2+) ion per subunit.</text>
</comment>
<dbReference type="InterPro" id="IPR013035">
    <property type="entry name" value="PEP_carboxykinase_C"/>
</dbReference>
<evidence type="ECO:0000256" key="8">
    <source>
        <dbReference type="ARBA" id="ARBA00023239"/>
    </source>
</evidence>
<dbReference type="GO" id="GO:0005524">
    <property type="term" value="F:ATP binding"/>
    <property type="evidence" value="ECO:0007669"/>
    <property type="project" value="UniProtKB-UniRule"/>
</dbReference>
<evidence type="ECO:0000256" key="6">
    <source>
        <dbReference type="ARBA" id="ARBA00022793"/>
    </source>
</evidence>
<dbReference type="GO" id="GO:0004612">
    <property type="term" value="F:phosphoenolpyruvate carboxykinase (ATP) activity"/>
    <property type="evidence" value="ECO:0007669"/>
    <property type="project" value="UniProtKB-UniRule"/>
</dbReference>
<dbReference type="STRING" id="1572751.PK98_06730"/>
<dbReference type="GO" id="GO:0006094">
    <property type="term" value="P:gluconeogenesis"/>
    <property type="evidence" value="ECO:0007669"/>
    <property type="project" value="UniProtKB-UniRule"/>
</dbReference>
<dbReference type="SUPFAM" id="SSF53795">
    <property type="entry name" value="PEP carboxykinase-like"/>
    <property type="match status" value="1"/>
</dbReference>
<name>A0A0B2C2G2_9SPHN</name>
<dbReference type="Proteomes" id="UP000030988">
    <property type="component" value="Unassembled WGS sequence"/>
</dbReference>
<feature type="binding site" evidence="10">
    <location>
        <position position="199"/>
    </location>
    <ligand>
        <name>ATP</name>
        <dbReference type="ChEBI" id="CHEBI:30616"/>
    </ligand>
</feature>
<sequence length="536" mass="58045">MTATLSFPLSQQGITTDATIHANLGTAALVEQAVMRGEGRLAKDGPLVVETGRHTGRSAKDKFLVRDAETEDTVWWGKVNKAMSEQHFAALKADFLAALADKEELFVADLFGGSQPEYRVNVRVINELAWHNLFIRTLLVRPKADELEGFAPDYTIIDLPSFRADPERHGCRTETVVAVNVTEKLILIGGTAYAGEMKKSVFGILNYLLPAQGVMPMHCSANVGPDGRTAVFFGLSGTGKTTLSADASRTLIGDDEHGWSDTAVFNFEGGCYAKMIRLSEEAEPEIFATTRRFGTVLENVVMDPDTRVLDFDDNSLAENSRGAYPIEFIPNCSAENLGPVPSNVVMLTADAFGVLPPIARLTPDQAMYHFLSGYTAKVAGTEIGVTEPEATFSTCFGAPFMPRHPSVYGNLLKERIARGGVQCWLLNTGWTGGKYGVGKRMPIKATRALLNAALDGSLNDAEFRKDPNFGFDVPVSVPALAAAGIDQTILDPRATWDDKDAYDAAAGKLVQLFVDNFADFEAHVDESVRQAAPQPA</sequence>
<dbReference type="InterPro" id="IPR008210">
    <property type="entry name" value="PEP_carboxykinase_N"/>
</dbReference>
<feature type="binding site" evidence="10">
    <location>
        <position position="255"/>
    </location>
    <ligand>
        <name>Mn(2+)</name>
        <dbReference type="ChEBI" id="CHEBI:29035"/>
    </ligand>
</feature>
<comment type="pathway">
    <text evidence="1 10">Carbohydrate biosynthesis; gluconeogenesis.</text>
</comment>
<feature type="binding site" evidence="10">
    <location>
        <begin position="234"/>
        <end position="242"/>
    </location>
    <ligand>
        <name>ATP</name>
        <dbReference type="ChEBI" id="CHEBI:30616"/>
    </ligand>
</feature>
<keyword evidence="4 10" id="KW-0312">Gluconeogenesis</keyword>
<feature type="binding site" evidence="10">
    <location>
        <position position="218"/>
    </location>
    <ligand>
        <name>Mn(2+)</name>
        <dbReference type="ChEBI" id="CHEBI:29035"/>
    </ligand>
</feature>
<comment type="catalytic activity">
    <reaction evidence="9 10">
        <text>oxaloacetate + ATP = phosphoenolpyruvate + ADP + CO2</text>
        <dbReference type="Rhea" id="RHEA:18617"/>
        <dbReference type="ChEBI" id="CHEBI:16452"/>
        <dbReference type="ChEBI" id="CHEBI:16526"/>
        <dbReference type="ChEBI" id="CHEBI:30616"/>
        <dbReference type="ChEBI" id="CHEBI:58702"/>
        <dbReference type="ChEBI" id="CHEBI:456216"/>
        <dbReference type="EC" id="4.1.1.49"/>
    </reaction>
</comment>
<feature type="binding site" evidence="10">
    <location>
        <position position="321"/>
    </location>
    <ligand>
        <name>substrate</name>
    </ligand>
</feature>
<keyword evidence="11" id="KW-0808">Transferase</keyword>
<evidence type="ECO:0000256" key="5">
    <source>
        <dbReference type="ARBA" id="ARBA00022741"/>
    </source>
</evidence>
<dbReference type="Gene3D" id="3.90.228.20">
    <property type="match status" value="1"/>
</dbReference>
<feature type="binding site" evidence="10">
    <location>
        <position position="193"/>
    </location>
    <ligand>
        <name>substrate</name>
    </ligand>
</feature>
<feature type="binding site" evidence="10">
    <location>
        <position position="199"/>
    </location>
    <ligand>
        <name>substrate</name>
    </ligand>
</feature>
<dbReference type="InterPro" id="IPR001272">
    <property type="entry name" value="PEP_carboxykinase_ATP"/>
</dbReference>
<keyword evidence="10" id="KW-0963">Cytoplasm</keyword>
<evidence type="ECO:0000256" key="3">
    <source>
        <dbReference type="ARBA" id="ARBA00012363"/>
    </source>
</evidence>
<comment type="subcellular location">
    <subcellularLocation>
        <location evidence="10">Cytoplasm</location>
    </subcellularLocation>
</comment>
<evidence type="ECO:0000313" key="11">
    <source>
        <dbReference type="EMBL" id="KHL26186.1"/>
    </source>
</evidence>
<dbReference type="UniPathway" id="UPA00138"/>
<dbReference type="AlphaFoldDB" id="A0A0B2C2G2"/>
<evidence type="ECO:0000256" key="10">
    <source>
        <dbReference type="HAMAP-Rule" id="MF_00453"/>
    </source>
</evidence>
<comment type="similarity">
    <text evidence="2 10">Belongs to the phosphoenolpyruvate carboxykinase (ATP) family.</text>
</comment>
<dbReference type="CDD" id="cd00484">
    <property type="entry name" value="PEPCK_ATP"/>
    <property type="match status" value="1"/>
</dbReference>